<keyword evidence="1" id="KW-0489">Methyltransferase</keyword>
<evidence type="ECO:0000256" key="2">
    <source>
        <dbReference type="ARBA" id="ARBA00022679"/>
    </source>
</evidence>
<proteinExistence type="predicted"/>
<keyword evidence="3" id="KW-0949">S-adenosyl-L-methionine</keyword>
<dbReference type="Proteomes" id="UP001152888">
    <property type="component" value="Unassembled WGS sequence"/>
</dbReference>
<keyword evidence="2" id="KW-0808">Transferase</keyword>
<gene>
    <name evidence="6" type="ORF">ACAOBT_LOCUS24292</name>
</gene>
<feature type="region of interest" description="Disordered" evidence="4">
    <location>
        <begin position="170"/>
        <end position="214"/>
    </location>
</feature>
<dbReference type="GO" id="GO:0035241">
    <property type="term" value="F:protein-arginine omega-N monomethyltransferase activity"/>
    <property type="evidence" value="ECO:0007669"/>
    <property type="project" value="TreeGrafter"/>
</dbReference>
<dbReference type="Pfam" id="PF22528">
    <property type="entry name" value="PRMT_C"/>
    <property type="match status" value="1"/>
</dbReference>
<dbReference type="GO" id="GO:0032259">
    <property type="term" value="P:methylation"/>
    <property type="evidence" value="ECO:0007669"/>
    <property type="project" value="UniProtKB-KW"/>
</dbReference>
<dbReference type="InterPro" id="IPR055135">
    <property type="entry name" value="PRMT_dom"/>
</dbReference>
<dbReference type="PANTHER" id="PTHR11006:SF122">
    <property type="entry name" value="ARGININE METHYLTRANSFERASE 8"/>
    <property type="match status" value="1"/>
</dbReference>
<dbReference type="GO" id="GO:0035242">
    <property type="term" value="F:protein-arginine omega-N asymmetric methyltransferase activity"/>
    <property type="evidence" value="ECO:0007669"/>
    <property type="project" value="TreeGrafter"/>
</dbReference>
<dbReference type="GO" id="GO:0042054">
    <property type="term" value="F:histone methyltransferase activity"/>
    <property type="evidence" value="ECO:0007669"/>
    <property type="project" value="TreeGrafter"/>
</dbReference>
<sequence>MNCLASKLREQASKKPVTEIVASDDLLSDAEVVVWLDLREVTCDDIKSIEMRHVAVANKEGRYQGICLWFTCTFPSVQTEPVTLSTEPEELPTHWKQTVIVLPTDVPVELGTPIAYDLSLKQSPENCRRYIIEVTMLDPEEVEHPEYCLCHMTKCILVRAMFEKYDKEYVGDAERDKEKGDDEKEDEESTEKENAMNLEEEKENCEVDNDGGED</sequence>
<dbReference type="PANTHER" id="PTHR11006">
    <property type="entry name" value="PROTEIN ARGININE N-METHYLTRANSFERASE"/>
    <property type="match status" value="1"/>
</dbReference>
<evidence type="ECO:0000256" key="4">
    <source>
        <dbReference type="SAM" id="MobiDB-lite"/>
    </source>
</evidence>
<dbReference type="Gene3D" id="2.70.160.11">
    <property type="entry name" value="Hnrnp arginine n-methyltransferase1"/>
    <property type="match status" value="1"/>
</dbReference>
<dbReference type="GO" id="GO:0005634">
    <property type="term" value="C:nucleus"/>
    <property type="evidence" value="ECO:0007669"/>
    <property type="project" value="TreeGrafter"/>
</dbReference>
<dbReference type="EMBL" id="CAKOFQ010007323">
    <property type="protein sequence ID" value="CAH1998303.1"/>
    <property type="molecule type" value="Genomic_DNA"/>
</dbReference>
<keyword evidence="7" id="KW-1185">Reference proteome</keyword>
<name>A0A9P0LTV1_ACAOB</name>
<feature type="compositionally biased region" description="Acidic residues" evidence="4">
    <location>
        <begin position="198"/>
        <end position="214"/>
    </location>
</feature>
<dbReference type="OrthoDB" id="7848332at2759"/>
<evidence type="ECO:0000256" key="1">
    <source>
        <dbReference type="ARBA" id="ARBA00022603"/>
    </source>
</evidence>
<evidence type="ECO:0000313" key="7">
    <source>
        <dbReference type="Proteomes" id="UP001152888"/>
    </source>
</evidence>
<accession>A0A9P0LTV1</accession>
<organism evidence="6 7">
    <name type="scientific">Acanthoscelides obtectus</name>
    <name type="common">Bean weevil</name>
    <name type="synonym">Bruchus obtectus</name>
    <dbReference type="NCBI Taxonomy" id="200917"/>
    <lineage>
        <taxon>Eukaryota</taxon>
        <taxon>Metazoa</taxon>
        <taxon>Ecdysozoa</taxon>
        <taxon>Arthropoda</taxon>
        <taxon>Hexapoda</taxon>
        <taxon>Insecta</taxon>
        <taxon>Pterygota</taxon>
        <taxon>Neoptera</taxon>
        <taxon>Endopterygota</taxon>
        <taxon>Coleoptera</taxon>
        <taxon>Polyphaga</taxon>
        <taxon>Cucujiformia</taxon>
        <taxon>Chrysomeloidea</taxon>
        <taxon>Chrysomelidae</taxon>
        <taxon>Bruchinae</taxon>
        <taxon>Bruchini</taxon>
        <taxon>Acanthoscelides</taxon>
    </lineage>
</organism>
<dbReference type="SUPFAM" id="SSF53335">
    <property type="entry name" value="S-adenosyl-L-methionine-dependent methyltransferases"/>
    <property type="match status" value="1"/>
</dbReference>
<comment type="caution">
    <text evidence="6">The sequence shown here is derived from an EMBL/GenBank/DDBJ whole genome shotgun (WGS) entry which is preliminary data.</text>
</comment>
<dbReference type="InterPro" id="IPR025799">
    <property type="entry name" value="Arg_MeTrfase"/>
</dbReference>
<feature type="compositionally biased region" description="Basic and acidic residues" evidence="4">
    <location>
        <begin position="170"/>
        <end position="182"/>
    </location>
</feature>
<feature type="domain" description="Protein arginine N-methyltransferase" evidence="5">
    <location>
        <begin position="6"/>
        <end position="133"/>
    </location>
</feature>
<reference evidence="6" key="1">
    <citation type="submission" date="2022-03" db="EMBL/GenBank/DDBJ databases">
        <authorList>
            <person name="Sayadi A."/>
        </authorList>
    </citation>
    <scope>NUCLEOTIDE SEQUENCE</scope>
</reference>
<protein>
    <recommendedName>
        <fullName evidence="5">Protein arginine N-methyltransferase domain-containing protein</fullName>
    </recommendedName>
</protein>
<dbReference type="AlphaFoldDB" id="A0A9P0LTV1"/>
<dbReference type="InterPro" id="IPR029063">
    <property type="entry name" value="SAM-dependent_MTases_sf"/>
</dbReference>
<evidence type="ECO:0000259" key="5">
    <source>
        <dbReference type="Pfam" id="PF22528"/>
    </source>
</evidence>
<evidence type="ECO:0000256" key="3">
    <source>
        <dbReference type="ARBA" id="ARBA00022691"/>
    </source>
</evidence>
<evidence type="ECO:0000313" key="6">
    <source>
        <dbReference type="EMBL" id="CAH1998303.1"/>
    </source>
</evidence>